<dbReference type="InterPro" id="IPR019734">
    <property type="entry name" value="TPR_rpt"/>
</dbReference>
<evidence type="ECO:0000256" key="10">
    <source>
        <dbReference type="PROSITE-ProRule" id="PRU00339"/>
    </source>
</evidence>
<dbReference type="PANTHER" id="PTHR46208">
    <property type="entry name" value="MITOCHONDRIAL IMPORT RECEPTOR SUBUNIT TOM70"/>
    <property type="match status" value="1"/>
</dbReference>
<evidence type="ECO:0000256" key="4">
    <source>
        <dbReference type="ARBA" id="ARBA00022787"/>
    </source>
</evidence>
<feature type="repeat" description="TPR" evidence="10">
    <location>
        <begin position="361"/>
        <end position="394"/>
    </location>
</feature>
<proteinExistence type="inferred from homology"/>
<reference evidence="13 14" key="1">
    <citation type="submission" date="2023-09" db="EMBL/GenBank/DDBJ databases">
        <title>Nesidiocoris tenuis whole genome shotgun sequence.</title>
        <authorList>
            <person name="Shibata T."/>
            <person name="Shimoda M."/>
            <person name="Kobayashi T."/>
            <person name="Uehara T."/>
        </authorList>
    </citation>
    <scope>NUCLEOTIDE SEQUENCE [LARGE SCALE GENOMIC DNA]</scope>
    <source>
        <strain evidence="13 14">Japan</strain>
    </source>
</reference>
<feature type="repeat" description="TPR" evidence="10">
    <location>
        <begin position="504"/>
        <end position="537"/>
    </location>
</feature>
<evidence type="ECO:0000256" key="9">
    <source>
        <dbReference type="ARBA" id="ARBA00038030"/>
    </source>
</evidence>
<feature type="region of interest" description="Disordered" evidence="11">
    <location>
        <begin position="42"/>
        <end position="68"/>
    </location>
</feature>
<keyword evidence="4" id="KW-1000">Mitochondrion outer membrane</keyword>
<dbReference type="Gene3D" id="1.25.40.10">
    <property type="entry name" value="Tetratricopeptide repeat domain"/>
    <property type="match status" value="2"/>
</dbReference>
<keyword evidence="7" id="KW-0496">Mitochondrion</keyword>
<keyword evidence="14" id="KW-1185">Reference proteome</keyword>
<evidence type="ECO:0000256" key="11">
    <source>
        <dbReference type="SAM" id="MobiDB-lite"/>
    </source>
</evidence>
<comment type="similarity">
    <text evidence="9">Belongs to the Tom70 family.</text>
</comment>
<feature type="compositionally biased region" description="Basic and acidic residues" evidence="11">
    <location>
        <begin position="42"/>
        <end position="55"/>
    </location>
</feature>
<evidence type="ECO:0000256" key="5">
    <source>
        <dbReference type="ARBA" id="ARBA00022803"/>
    </source>
</evidence>
<keyword evidence="2 12" id="KW-0812">Transmembrane</keyword>
<dbReference type="SMART" id="SM00028">
    <property type="entry name" value="TPR"/>
    <property type="match status" value="9"/>
</dbReference>
<keyword evidence="6 12" id="KW-1133">Transmembrane helix</keyword>
<dbReference type="Pfam" id="PF14559">
    <property type="entry name" value="TPR_19"/>
    <property type="match status" value="1"/>
</dbReference>
<comment type="subcellular location">
    <subcellularLocation>
        <location evidence="1">Mitochondrion outer membrane</location>
        <topology evidence="1">Single-pass membrane protein</topology>
    </subcellularLocation>
</comment>
<evidence type="ECO:0000256" key="8">
    <source>
        <dbReference type="ARBA" id="ARBA00023136"/>
    </source>
</evidence>
<accession>A0ABN7AS61</accession>
<evidence type="ECO:0000256" key="1">
    <source>
        <dbReference type="ARBA" id="ARBA00004572"/>
    </source>
</evidence>
<evidence type="ECO:0000256" key="3">
    <source>
        <dbReference type="ARBA" id="ARBA00022737"/>
    </source>
</evidence>
<evidence type="ECO:0000256" key="2">
    <source>
        <dbReference type="ARBA" id="ARBA00022692"/>
    </source>
</evidence>
<name>A0ABN7AS61_9HEMI</name>
<feature type="transmembrane region" description="Helical" evidence="12">
    <location>
        <begin position="12"/>
        <end position="31"/>
    </location>
</feature>
<dbReference type="InterPro" id="IPR011990">
    <property type="entry name" value="TPR-like_helical_dom_sf"/>
</dbReference>
<keyword evidence="3" id="KW-0677">Repeat</keyword>
<evidence type="ECO:0000256" key="6">
    <source>
        <dbReference type="ARBA" id="ARBA00022989"/>
    </source>
</evidence>
<gene>
    <name evidence="13" type="ORF">NTJ_07857</name>
</gene>
<protein>
    <submittedName>
        <fullName evidence="13">Tetratricopeptide repeat</fullName>
    </submittedName>
</protein>
<keyword evidence="5 10" id="KW-0802">TPR repeat</keyword>
<dbReference type="PANTHER" id="PTHR46208:SF1">
    <property type="entry name" value="MITOCHONDRIAL IMPORT RECEPTOR SUBUNIT TOM70"/>
    <property type="match status" value="1"/>
</dbReference>
<evidence type="ECO:0000256" key="12">
    <source>
        <dbReference type="SAM" id="Phobius"/>
    </source>
</evidence>
<evidence type="ECO:0000313" key="13">
    <source>
        <dbReference type="EMBL" id="BES95050.1"/>
    </source>
</evidence>
<evidence type="ECO:0000313" key="14">
    <source>
        <dbReference type="Proteomes" id="UP001307889"/>
    </source>
</evidence>
<dbReference type="Pfam" id="PF13431">
    <property type="entry name" value="TPR_17"/>
    <property type="match status" value="1"/>
</dbReference>
<dbReference type="Proteomes" id="UP001307889">
    <property type="component" value="Chromosome 5"/>
</dbReference>
<feature type="repeat" description="TPR" evidence="10">
    <location>
        <begin position="327"/>
        <end position="360"/>
    </location>
</feature>
<keyword evidence="8 12" id="KW-0472">Membrane</keyword>
<evidence type="ECO:0000256" key="7">
    <source>
        <dbReference type="ARBA" id="ARBA00023128"/>
    </source>
</evidence>
<dbReference type="SUPFAM" id="SSF48452">
    <property type="entry name" value="TPR-like"/>
    <property type="match status" value="1"/>
</dbReference>
<dbReference type="PROSITE" id="PS50005">
    <property type="entry name" value="TPR"/>
    <property type="match status" value="3"/>
</dbReference>
<sequence length="569" mass="63907">MGGDQQTIQIPWLRVFLAAFIGLPAVGYVYYCMSKPYRRSDVVDGKEEKKKKSVGEETSSAKVGTPEKLNGPALVARLKENGNELFKNNQYRAAIRSYSEAIETCPPPDTTTLAALYQNRAAAFDALGDMEAVITNCTEALNFKPMYLKALIRRYKAYVKLGRLESAMDDVTACVLLQQFSNPEEIAAADQIMRHLGFELATKYDSTRPLVMPKAKFVAEYFGSFASDPISEWLKPTECADTDENLKGLSAAKKAMRDQNYKQVIPFCTDEIDSLKNNEEQFELPIEYYEALLLRGTMYLLVNKDDLARADLKEIIENESVHPKIAVSALLKRASLLVKDCQKDEAMADYDRALKIDPKNADVYQRRGQMLLMDGKFDESLTNLEKAYTLNPSVSVLSHKLLAEYKLGDMKNDQSQKDSAEKGLCKIITDDPLFTEGYEILVSIYNDEEKFQKSDHLLDQGIQADPDNAVLFVRKGTIRILSETDLEGAAKYYEQAITLDPTHDVAYATLASIEVQRGNLPKAINLFKKAIPLQKRLEDLAHVFSMKAAAEAQYRATTRLGINFQTMTP</sequence>
<dbReference type="EMBL" id="AP028913">
    <property type="protein sequence ID" value="BES95050.1"/>
    <property type="molecule type" value="Genomic_DNA"/>
</dbReference>
<organism evidence="13 14">
    <name type="scientific">Nesidiocoris tenuis</name>
    <dbReference type="NCBI Taxonomy" id="355587"/>
    <lineage>
        <taxon>Eukaryota</taxon>
        <taxon>Metazoa</taxon>
        <taxon>Ecdysozoa</taxon>
        <taxon>Arthropoda</taxon>
        <taxon>Hexapoda</taxon>
        <taxon>Insecta</taxon>
        <taxon>Pterygota</taxon>
        <taxon>Neoptera</taxon>
        <taxon>Paraneoptera</taxon>
        <taxon>Hemiptera</taxon>
        <taxon>Heteroptera</taxon>
        <taxon>Panheteroptera</taxon>
        <taxon>Cimicomorpha</taxon>
        <taxon>Miridae</taxon>
        <taxon>Dicyphina</taxon>
        <taxon>Nesidiocoris</taxon>
    </lineage>
</organism>